<dbReference type="SMART" id="SM00369">
    <property type="entry name" value="LRR_TYP"/>
    <property type="match status" value="3"/>
</dbReference>
<dbReference type="RefSeq" id="XP_048330544.1">
    <property type="nucleotide sequence ID" value="XM_048474587.2"/>
</dbReference>
<organism evidence="7 8">
    <name type="scientific">Ziziphus jujuba</name>
    <name type="common">Chinese jujube</name>
    <name type="synonym">Ziziphus sativa</name>
    <dbReference type="NCBI Taxonomy" id="326968"/>
    <lineage>
        <taxon>Eukaryota</taxon>
        <taxon>Viridiplantae</taxon>
        <taxon>Streptophyta</taxon>
        <taxon>Embryophyta</taxon>
        <taxon>Tracheophyta</taxon>
        <taxon>Spermatophyta</taxon>
        <taxon>Magnoliopsida</taxon>
        <taxon>eudicotyledons</taxon>
        <taxon>Gunneridae</taxon>
        <taxon>Pentapetalae</taxon>
        <taxon>rosids</taxon>
        <taxon>fabids</taxon>
        <taxon>Rosales</taxon>
        <taxon>Rhamnaceae</taxon>
        <taxon>Paliureae</taxon>
        <taxon>Ziziphus</taxon>
    </lineage>
</organism>
<dbReference type="InterPro" id="IPR044974">
    <property type="entry name" value="Disease_R_plants"/>
</dbReference>
<sequence length="599" mass="68113">MKPFSHGEYGSKIIVTTQSEKVASMVHDLPPYHLTTLSSDACWNLFKKVAFNNSNPIVPSELEEIGREIVEKCNGQPLAVKSLCSLLRHQSNSKDWESIRDSDIWELSQKNCNILHALWLSYQYLPSHLKQCFAYCSIFPKGFQFAKEDLIKLWMAEDLLHPQKSKRTEEVGEEFVHDLLSRSLFKKSIKLDKSVCLTMHDLVNDLATFIVGDLCLRSYCSSLNKASNNKIRYWSHLKGENDNCEKFEGLVEAKHLRTLLLTSTRHFTAKLELANLLPLLTCLRVLSLYNTSITELPDSIVDLKLLRYLNLSGTRIKKILNGVCTLYNLQTLLLRNCSELFLLPPETVNLTNLRHLDIECTSIKEMPKEMGTLKDLQTLSTFVLGKDNTVEELKNLQDLGGSLHILQLENVVKVEEVTAARLKDMKYLTELEFEWSLKSDGGSRNQNPQEVLAGLQPHTNIKVVKIKTWRGKKFPNWVGDHSFSGLEHIELLGCMNCDSLPPLGQLPFLKQLVICQFTEFLKIGDELYGGSAEDTPFRCLELLQISQMPKCKEWSLSGGHFKGSFPKLKEIVLKASPDLTAESAYLRLWKPLKLVDATK</sequence>
<name>A0A6P6G7F4_ZIZJJ</name>
<dbReference type="InterPro" id="IPR036388">
    <property type="entry name" value="WH-like_DNA-bd_sf"/>
</dbReference>
<keyword evidence="3" id="KW-0611">Plant defense</keyword>
<evidence type="ECO:0000313" key="18">
    <source>
        <dbReference type="RefSeq" id="XP_060670839.1"/>
    </source>
</evidence>
<evidence type="ECO:0000259" key="4">
    <source>
        <dbReference type="Pfam" id="PF00931"/>
    </source>
</evidence>
<evidence type="ECO:0000259" key="6">
    <source>
        <dbReference type="Pfam" id="PF25019"/>
    </source>
</evidence>
<dbReference type="Proteomes" id="UP001652623">
    <property type="component" value="Chromosome 2"/>
</dbReference>
<dbReference type="InterPro" id="IPR003591">
    <property type="entry name" value="Leu-rich_rpt_typical-subtyp"/>
</dbReference>
<evidence type="ECO:0000313" key="16">
    <source>
        <dbReference type="RefSeq" id="XP_060670837.1"/>
    </source>
</evidence>
<dbReference type="PANTHER" id="PTHR23155">
    <property type="entry name" value="DISEASE RESISTANCE PROTEIN RP"/>
    <property type="match status" value="1"/>
</dbReference>
<dbReference type="RefSeq" id="XP_060670835.1">
    <property type="nucleotide sequence ID" value="XM_060814852.1"/>
</dbReference>
<evidence type="ECO:0000259" key="5">
    <source>
        <dbReference type="Pfam" id="PF23559"/>
    </source>
</evidence>
<evidence type="ECO:0000256" key="3">
    <source>
        <dbReference type="ARBA" id="ARBA00022821"/>
    </source>
</evidence>
<dbReference type="InterPro" id="IPR027417">
    <property type="entry name" value="P-loop_NTPase"/>
</dbReference>
<feature type="domain" description="NB-ARC" evidence="4">
    <location>
        <begin position="3"/>
        <end position="54"/>
    </location>
</feature>
<dbReference type="Pfam" id="PF25019">
    <property type="entry name" value="LRR_R13L1-DRL21"/>
    <property type="match status" value="1"/>
</dbReference>
<dbReference type="RefSeq" id="XP_060670836.1">
    <property type="nucleotide sequence ID" value="XM_060814853.1"/>
</dbReference>
<dbReference type="InParanoid" id="A0A6P6G7F4"/>
<feature type="domain" description="R13L1/DRL21-like LRR repeat region" evidence="6">
    <location>
        <begin position="391"/>
        <end position="515"/>
    </location>
</feature>
<dbReference type="Gene3D" id="1.10.10.10">
    <property type="entry name" value="Winged helix-like DNA-binding domain superfamily/Winged helix DNA-binding domain"/>
    <property type="match status" value="1"/>
</dbReference>
<dbReference type="RefSeq" id="XP_060670838.1">
    <property type="nucleotide sequence ID" value="XM_060814855.1"/>
</dbReference>
<evidence type="ECO:0000313" key="7">
    <source>
        <dbReference type="Proteomes" id="UP001652623"/>
    </source>
</evidence>
<keyword evidence="7" id="KW-1185">Reference proteome</keyword>
<gene>
    <name evidence="8 9 10 11 12 13 14 15 16 17 18" type="primary">LOC107419691</name>
</gene>
<dbReference type="InterPro" id="IPR002182">
    <property type="entry name" value="NB-ARC"/>
</dbReference>
<evidence type="ECO:0000313" key="10">
    <source>
        <dbReference type="RefSeq" id="XP_060670831.1"/>
    </source>
</evidence>
<reference evidence="7 8" key="1">
    <citation type="submission" date="2025-05" db="UniProtKB">
        <authorList>
            <consortium name="RefSeq"/>
        </authorList>
    </citation>
    <scope>NUCLEOTIDE SEQUENCE [LARGE SCALE GENOMIC DNA]</scope>
    <source>
        <tissue evidence="8 9">Seedling</tissue>
    </source>
</reference>
<evidence type="ECO:0000313" key="15">
    <source>
        <dbReference type="RefSeq" id="XP_060670836.1"/>
    </source>
</evidence>
<evidence type="ECO:0000256" key="1">
    <source>
        <dbReference type="ARBA" id="ARBA00022614"/>
    </source>
</evidence>
<keyword evidence="1" id="KW-0433">Leucine-rich repeat</keyword>
<dbReference type="GO" id="GO:0043531">
    <property type="term" value="F:ADP binding"/>
    <property type="evidence" value="ECO:0007669"/>
    <property type="project" value="InterPro"/>
</dbReference>
<keyword evidence="2" id="KW-0677">Repeat</keyword>
<evidence type="ECO:0000313" key="17">
    <source>
        <dbReference type="RefSeq" id="XP_060670838.1"/>
    </source>
</evidence>
<dbReference type="RefSeq" id="XP_024930038.2">
    <property type="nucleotide sequence ID" value="XM_025074270.3"/>
</dbReference>
<dbReference type="RefSeq" id="XP_060670837.1">
    <property type="nucleotide sequence ID" value="XM_060814854.1"/>
</dbReference>
<evidence type="ECO:0000313" key="8">
    <source>
        <dbReference type="RefSeq" id="XP_024930038.2"/>
    </source>
</evidence>
<dbReference type="Pfam" id="PF00931">
    <property type="entry name" value="NB-ARC"/>
    <property type="match status" value="1"/>
</dbReference>
<dbReference type="RefSeq" id="XP_060670832.1">
    <property type="nucleotide sequence ID" value="XM_060814849.1"/>
</dbReference>
<proteinExistence type="predicted"/>
<evidence type="ECO:0000313" key="14">
    <source>
        <dbReference type="RefSeq" id="XP_060670835.1"/>
    </source>
</evidence>
<feature type="domain" description="Disease resistance protein winged helix" evidence="5">
    <location>
        <begin position="138"/>
        <end position="207"/>
    </location>
</feature>
<dbReference type="GeneID" id="107419691"/>
<accession>A0A6P6G7F4</accession>
<dbReference type="RefSeq" id="XP_060670831.1">
    <property type="nucleotide sequence ID" value="XM_060814848.1"/>
</dbReference>
<dbReference type="RefSeq" id="XP_060670834.1">
    <property type="nucleotide sequence ID" value="XM_060814851.1"/>
</dbReference>
<dbReference type="KEGG" id="zju:107419691"/>
<dbReference type="InterPro" id="IPR058922">
    <property type="entry name" value="WHD_DRP"/>
</dbReference>
<dbReference type="PANTHER" id="PTHR23155:SF1241">
    <property type="entry name" value="DISEASE RESISTANCE RPP13-LIKE PROTEIN 1-RELATED"/>
    <property type="match status" value="1"/>
</dbReference>
<dbReference type="InterPro" id="IPR042197">
    <property type="entry name" value="Apaf_helical"/>
</dbReference>
<evidence type="ECO:0000256" key="2">
    <source>
        <dbReference type="ARBA" id="ARBA00022737"/>
    </source>
</evidence>
<evidence type="ECO:0000313" key="12">
    <source>
        <dbReference type="RefSeq" id="XP_060670833.1"/>
    </source>
</evidence>
<dbReference type="SUPFAM" id="SSF52540">
    <property type="entry name" value="P-loop containing nucleoside triphosphate hydrolases"/>
    <property type="match status" value="1"/>
</dbReference>
<evidence type="ECO:0000313" key="11">
    <source>
        <dbReference type="RefSeq" id="XP_060670832.1"/>
    </source>
</evidence>
<evidence type="ECO:0000313" key="9">
    <source>
        <dbReference type="RefSeq" id="XP_048330544.1"/>
    </source>
</evidence>
<evidence type="ECO:0000313" key="13">
    <source>
        <dbReference type="RefSeq" id="XP_060670834.1"/>
    </source>
</evidence>
<dbReference type="SUPFAM" id="SSF52058">
    <property type="entry name" value="L domain-like"/>
    <property type="match status" value="1"/>
</dbReference>
<dbReference type="AlphaFoldDB" id="A0A6P6G7F4"/>
<dbReference type="Gene3D" id="1.10.8.430">
    <property type="entry name" value="Helical domain of apoptotic protease-activating factors"/>
    <property type="match status" value="1"/>
</dbReference>
<protein>
    <submittedName>
        <fullName evidence="8 9">Disease resistance RPP13-like protein 1 isoform X1</fullName>
    </submittedName>
</protein>
<dbReference type="GO" id="GO:0006952">
    <property type="term" value="P:defense response"/>
    <property type="evidence" value="ECO:0007669"/>
    <property type="project" value="UniProtKB-KW"/>
</dbReference>
<dbReference type="InterPro" id="IPR032675">
    <property type="entry name" value="LRR_dom_sf"/>
</dbReference>
<dbReference type="RefSeq" id="XP_060670839.1">
    <property type="nucleotide sequence ID" value="XM_060814856.1"/>
</dbReference>
<dbReference type="RefSeq" id="XP_060670833.1">
    <property type="nucleotide sequence ID" value="XM_060814850.1"/>
</dbReference>
<dbReference type="Gene3D" id="3.80.10.10">
    <property type="entry name" value="Ribonuclease Inhibitor"/>
    <property type="match status" value="1"/>
</dbReference>
<dbReference type="InterPro" id="IPR056789">
    <property type="entry name" value="LRR_R13L1-DRL21"/>
</dbReference>
<dbReference type="Pfam" id="PF23559">
    <property type="entry name" value="WHD_DRP"/>
    <property type="match status" value="1"/>
</dbReference>